<dbReference type="PANTHER" id="PTHR47197:SF3">
    <property type="entry name" value="DIHYDRO-HEME D1 DEHYDROGENASE"/>
    <property type="match status" value="1"/>
</dbReference>
<accession>E2Q1P7</accession>
<dbReference type="InterPro" id="IPR051200">
    <property type="entry name" value="Host-pathogen_enzymatic-act"/>
</dbReference>
<dbReference type="SMART" id="SM00120">
    <property type="entry name" value="HX"/>
    <property type="match status" value="3"/>
</dbReference>
<protein>
    <submittedName>
        <fullName evidence="1">Cell surface protein</fullName>
    </submittedName>
</protein>
<evidence type="ECO:0000313" key="1">
    <source>
        <dbReference type="EMBL" id="EFG10673.1"/>
    </source>
</evidence>
<sequence>MTASLIPSGIDAAFGVPGPSGPLVYFVRGGWAVEHDAGTVAPPLRGAAVAELWPKLPAAYRNGFDGACATDGPEVHLFKGATTVQYDVVRNEPVGGTSPVPIGSRFPGLNKVPEFTQGIDAGVPDSDGGALYFFRGDRCAVYDPETDEVLDHGAIAEVWRTPDFPAAEVYEGVAAAFAHPATSNGYLVTRDGVRAAQCNTRSGKLTSEPGPLRERWPYRTFLCVTDSTEELLRVYDAASGQQIQQTTIGRSGQVAFSTDGFLGFAPVYRDGRLVVCDLTAGTTDTVDLGGSPYGVTALPDGSAVWVGDLEGPQIRSVDLATGAVTPIRAGGTPSALVAAPDSRSVYVSCRGDGDVAVVDTASGAVTRRLGEMSNPSDVVITPDGRTLAVLDPSGGSSFVALLTTSGTGTTRFVETGRDLMGIAAAPDSRTLYTADLGPDVRVIDIPSASRRGTVTASGRPSSVAVTPEGDRLFVVGYLADSVQIFDPLTGERTGEIPLGAPLFEYAYLSTGPAWG</sequence>
<dbReference type="AlphaFoldDB" id="E2Q1P7"/>
<dbReference type="InterPro" id="IPR011045">
    <property type="entry name" value="N2O_reductase_N"/>
</dbReference>
<dbReference type="SUPFAM" id="SSF50974">
    <property type="entry name" value="Nitrous oxide reductase, N-terminal domain"/>
    <property type="match status" value="1"/>
</dbReference>
<dbReference type="Proteomes" id="UP000002357">
    <property type="component" value="Chromosome"/>
</dbReference>
<keyword evidence="2" id="KW-1185">Reference proteome</keyword>
<reference evidence="1 2" key="1">
    <citation type="journal article" date="2010" name="Genome Biol. Evol.">
        <title>The sequence of a 1.8-mb bacterial linear plasmid reveals a rich evolutionary reservoir of secondary metabolic pathways.</title>
        <authorList>
            <person name="Medema M.H."/>
            <person name="Trefzer A."/>
            <person name="Kovalchuk A."/>
            <person name="van den Berg M."/>
            <person name="Mueller U."/>
            <person name="Heijne W."/>
            <person name="Wu L."/>
            <person name="Alam M.T."/>
            <person name="Ronning C.M."/>
            <person name="Nierman W.C."/>
            <person name="Bovenberg R.A.L."/>
            <person name="Breitling R."/>
            <person name="Takano E."/>
        </authorList>
    </citation>
    <scope>NUCLEOTIDE SEQUENCE [LARGE SCALE GENOMIC DNA]</scope>
    <source>
        <strain evidence="2">ATCC 27064 / DSM 738 / JCM 4710 / NBRC 13307 / NCIMB 12785 / NRRL 3585 / VKM Ac-602</strain>
    </source>
</reference>
<dbReference type="InterPro" id="IPR018487">
    <property type="entry name" value="Hemopexin-like_repeat"/>
</dbReference>
<dbReference type="GeneID" id="93728006"/>
<dbReference type="EMBL" id="CM000913">
    <property type="protein sequence ID" value="EFG10673.1"/>
    <property type="molecule type" value="Genomic_DNA"/>
</dbReference>
<name>E2Q1P7_STRCL</name>
<dbReference type="KEGG" id="sclf:BB341_00520"/>
<dbReference type="OrthoDB" id="5088636at2"/>
<dbReference type="SUPFAM" id="SSF50923">
    <property type="entry name" value="Hemopexin-like domain"/>
    <property type="match status" value="1"/>
</dbReference>
<dbReference type="STRING" id="1901.BB341_00520"/>
<dbReference type="InterPro" id="IPR036375">
    <property type="entry name" value="Hemopexin-like_dom_sf"/>
</dbReference>
<dbReference type="eggNOG" id="COG3391">
    <property type="taxonomic scope" value="Bacteria"/>
</dbReference>
<dbReference type="Gene3D" id="2.130.10.10">
    <property type="entry name" value="YVTN repeat-like/Quinoprotein amine dehydrogenase"/>
    <property type="match status" value="2"/>
</dbReference>
<dbReference type="InterPro" id="IPR015943">
    <property type="entry name" value="WD40/YVTN_repeat-like_dom_sf"/>
</dbReference>
<dbReference type="RefSeq" id="WP_003962775.1">
    <property type="nucleotide sequence ID" value="NZ_CM000913.1"/>
</dbReference>
<dbReference type="PROSITE" id="PS51642">
    <property type="entry name" value="HEMOPEXIN_2"/>
    <property type="match status" value="1"/>
</dbReference>
<evidence type="ECO:0000313" key="2">
    <source>
        <dbReference type="Proteomes" id="UP000002357"/>
    </source>
</evidence>
<dbReference type="PANTHER" id="PTHR47197">
    <property type="entry name" value="PROTEIN NIRF"/>
    <property type="match status" value="1"/>
</dbReference>
<proteinExistence type="predicted"/>
<organism evidence="1 2">
    <name type="scientific">Streptomyces clavuligerus</name>
    <dbReference type="NCBI Taxonomy" id="1901"/>
    <lineage>
        <taxon>Bacteria</taxon>
        <taxon>Bacillati</taxon>
        <taxon>Actinomycetota</taxon>
        <taxon>Actinomycetes</taxon>
        <taxon>Kitasatosporales</taxon>
        <taxon>Streptomycetaceae</taxon>
        <taxon>Streptomyces</taxon>
    </lineage>
</organism>
<dbReference type="Gene3D" id="2.110.10.10">
    <property type="entry name" value="Hemopexin-like domain"/>
    <property type="match status" value="2"/>
</dbReference>
<gene>
    <name evidence="1" type="ORF">SCLAV_5606</name>
</gene>